<evidence type="ECO:0000313" key="2">
    <source>
        <dbReference type="WBParaSite" id="jg7451"/>
    </source>
</evidence>
<evidence type="ECO:0000313" key="1">
    <source>
        <dbReference type="Proteomes" id="UP000887574"/>
    </source>
</evidence>
<dbReference type="AlphaFoldDB" id="A0A915EL37"/>
<reference evidence="2" key="1">
    <citation type="submission" date="2022-11" db="UniProtKB">
        <authorList>
            <consortium name="WormBaseParasite"/>
        </authorList>
    </citation>
    <scope>IDENTIFICATION</scope>
</reference>
<accession>A0A915EL37</accession>
<dbReference type="Proteomes" id="UP000887574">
    <property type="component" value="Unplaced"/>
</dbReference>
<dbReference type="WBParaSite" id="jg7451">
    <property type="protein sequence ID" value="jg7451"/>
    <property type="gene ID" value="jg7451"/>
</dbReference>
<proteinExistence type="predicted"/>
<name>A0A915EL37_9BILA</name>
<organism evidence="1 2">
    <name type="scientific">Ditylenchus dipsaci</name>
    <dbReference type="NCBI Taxonomy" id="166011"/>
    <lineage>
        <taxon>Eukaryota</taxon>
        <taxon>Metazoa</taxon>
        <taxon>Ecdysozoa</taxon>
        <taxon>Nematoda</taxon>
        <taxon>Chromadorea</taxon>
        <taxon>Rhabditida</taxon>
        <taxon>Tylenchina</taxon>
        <taxon>Tylenchomorpha</taxon>
        <taxon>Sphaerularioidea</taxon>
        <taxon>Anguinidae</taxon>
        <taxon>Anguininae</taxon>
        <taxon>Ditylenchus</taxon>
    </lineage>
</organism>
<keyword evidence="1" id="KW-1185">Reference proteome</keyword>
<sequence length="132" mass="15367">MRILRYTTVSCRTHESDVPATALIKLFQCRILIRNRTLRHRLEAIARSATKKPMRYNSPQRRYSNTNDFGDYGRSPPDLDSRALVEPYLMYKVKPKPVTAASIATTRPSMHLSVFCFFDYIISRTFVYSALR</sequence>
<protein>
    <submittedName>
        <fullName evidence="2">Uncharacterized protein</fullName>
    </submittedName>
</protein>